<comment type="caution">
    <text evidence="2">The sequence shown here is derived from an EMBL/GenBank/DDBJ whole genome shotgun (WGS) entry which is preliminary data.</text>
</comment>
<proteinExistence type="predicted"/>
<feature type="transmembrane region" description="Helical" evidence="1">
    <location>
        <begin position="12"/>
        <end position="31"/>
    </location>
</feature>
<name>A0A1Y4N6B8_9FIRM</name>
<dbReference type="Proteomes" id="UP000196386">
    <property type="component" value="Unassembled WGS sequence"/>
</dbReference>
<dbReference type="EMBL" id="NFKP01000005">
    <property type="protein sequence ID" value="OUP70245.1"/>
    <property type="molecule type" value="Genomic_DNA"/>
</dbReference>
<protein>
    <submittedName>
        <fullName evidence="2">Uncharacterized protein</fullName>
    </submittedName>
</protein>
<keyword evidence="1" id="KW-0812">Transmembrane</keyword>
<dbReference type="AlphaFoldDB" id="A0A1Y4N6B8"/>
<organism evidence="2 3">
    <name type="scientific">Anaerotruncus colihominis</name>
    <dbReference type="NCBI Taxonomy" id="169435"/>
    <lineage>
        <taxon>Bacteria</taxon>
        <taxon>Bacillati</taxon>
        <taxon>Bacillota</taxon>
        <taxon>Clostridia</taxon>
        <taxon>Eubacteriales</taxon>
        <taxon>Oscillospiraceae</taxon>
        <taxon>Anaerotruncus</taxon>
    </lineage>
</organism>
<keyword evidence="1" id="KW-1133">Transmembrane helix</keyword>
<keyword evidence="1" id="KW-0472">Membrane</keyword>
<dbReference type="RefSeq" id="WP_087300340.1">
    <property type="nucleotide sequence ID" value="NZ_NFKP01000005.1"/>
</dbReference>
<sequence>MQTGDKRQYIKNILILLLLVIFCSLSSYIYLKENKSIEYTLPTTNGIKTIEVAKGDIFEQDIKIHGSIDALSLFIANGGGNRVTINTGSIEFILQQGTVEESTILDINGIEDWTYVEIPINLSHFTTGMATLTIKGINTQIGSSIYLVYQVEDIYELPPLKYNGESLSGALFLKYETQNFGISFRNFVLFFSLSILLCLVLARFISLNKNNAAIYVLTSVLIFCLIALRYPSYTVGGEVWAEIGNLYVPSALSKSFLGNLIVLEANLYINILGRLITWFFVQIMPSLYWAVFSINVFSLILLSIMGASLSSGVFKKYISPLESVVLSILITTCMVDPQTIATPLITSYWAIIPSGSVKSFSQIGLQTLL</sequence>
<feature type="transmembrane region" description="Helical" evidence="1">
    <location>
        <begin position="287"/>
        <end position="309"/>
    </location>
</feature>
<evidence type="ECO:0000256" key="1">
    <source>
        <dbReference type="SAM" id="Phobius"/>
    </source>
</evidence>
<accession>A0A1Y4N6B8</accession>
<evidence type="ECO:0000313" key="2">
    <source>
        <dbReference type="EMBL" id="OUP70245.1"/>
    </source>
</evidence>
<reference evidence="3" key="1">
    <citation type="submission" date="2017-04" db="EMBL/GenBank/DDBJ databases">
        <title>Function of individual gut microbiota members based on whole genome sequencing of pure cultures obtained from chicken caecum.</title>
        <authorList>
            <person name="Medvecky M."/>
            <person name="Cejkova D."/>
            <person name="Polansky O."/>
            <person name="Karasova D."/>
            <person name="Kubasova T."/>
            <person name="Cizek A."/>
            <person name="Rychlik I."/>
        </authorList>
    </citation>
    <scope>NUCLEOTIDE SEQUENCE [LARGE SCALE GENOMIC DNA]</scope>
    <source>
        <strain evidence="3">An175</strain>
    </source>
</reference>
<evidence type="ECO:0000313" key="3">
    <source>
        <dbReference type="Proteomes" id="UP000196386"/>
    </source>
</evidence>
<feature type="transmembrane region" description="Helical" evidence="1">
    <location>
        <begin position="212"/>
        <end position="230"/>
    </location>
</feature>
<gene>
    <name evidence="2" type="ORF">B5F11_06315</name>
</gene>
<feature type="transmembrane region" description="Helical" evidence="1">
    <location>
        <begin position="187"/>
        <end position="206"/>
    </location>
</feature>
<feature type="transmembrane region" description="Helical" evidence="1">
    <location>
        <begin position="260"/>
        <end position="281"/>
    </location>
</feature>